<reference evidence="11 12" key="1">
    <citation type="submission" date="2019-02" db="EMBL/GenBank/DDBJ databases">
        <title>Genome sequencing of the rare red list fungi Phellinidium pouzarii.</title>
        <authorList>
            <person name="Buettner E."/>
            <person name="Kellner H."/>
        </authorList>
    </citation>
    <scope>NUCLEOTIDE SEQUENCE [LARGE SCALE GENOMIC DNA]</scope>
    <source>
        <strain evidence="11 12">DSM 108285</strain>
    </source>
</reference>
<comment type="caution">
    <text evidence="11">The sequence shown here is derived from an EMBL/GenBank/DDBJ whole genome shotgun (WGS) entry which is preliminary data.</text>
</comment>
<evidence type="ECO:0000256" key="1">
    <source>
        <dbReference type="ARBA" id="ARBA00001971"/>
    </source>
</evidence>
<keyword evidence="6 10" id="KW-0560">Oxidoreductase</keyword>
<proteinExistence type="inferred from homology"/>
<comment type="cofactor">
    <cofactor evidence="1 9">
        <name>heme</name>
        <dbReference type="ChEBI" id="CHEBI:30413"/>
    </cofactor>
</comment>
<name>A0A4S4L8S3_9AGAM</name>
<evidence type="ECO:0000313" key="12">
    <source>
        <dbReference type="Proteomes" id="UP000308199"/>
    </source>
</evidence>
<evidence type="ECO:0000256" key="6">
    <source>
        <dbReference type="ARBA" id="ARBA00023002"/>
    </source>
</evidence>
<dbReference type="InterPro" id="IPR036396">
    <property type="entry name" value="Cyt_P450_sf"/>
</dbReference>
<dbReference type="GO" id="GO:0004497">
    <property type="term" value="F:monooxygenase activity"/>
    <property type="evidence" value="ECO:0007669"/>
    <property type="project" value="UniProtKB-KW"/>
</dbReference>
<keyword evidence="7 9" id="KW-0408">Iron</keyword>
<dbReference type="GO" id="GO:0005506">
    <property type="term" value="F:iron ion binding"/>
    <property type="evidence" value="ECO:0007669"/>
    <property type="project" value="InterPro"/>
</dbReference>
<evidence type="ECO:0000313" key="11">
    <source>
        <dbReference type="EMBL" id="THH07845.1"/>
    </source>
</evidence>
<dbReference type="PRINTS" id="PR00463">
    <property type="entry name" value="EP450I"/>
</dbReference>
<organism evidence="11 12">
    <name type="scientific">Phellinidium pouzarii</name>
    <dbReference type="NCBI Taxonomy" id="167371"/>
    <lineage>
        <taxon>Eukaryota</taxon>
        <taxon>Fungi</taxon>
        <taxon>Dikarya</taxon>
        <taxon>Basidiomycota</taxon>
        <taxon>Agaricomycotina</taxon>
        <taxon>Agaricomycetes</taxon>
        <taxon>Hymenochaetales</taxon>
        <taxon>Hymenochaetaceae</taxon>
        <taxon>Phellinidium</taxon>
    </lineage>
</organism>
<dbReference type="Proteomes" id="UP000308199">
    <property type="component" value="Unassembled WGS sequence"/>
</dbReference>
<dbReference type="Gene3D" id="1.10.630.10">
    <property type="entry name" value="Cytochrome P450"/>
    <property type="match status" value="2"/>
</dbReference>
<evidence type="ECO:0000256" key="2">
    <source>
        <dbReference type="ARBA" id="ARBA00005179"/>
    </source>
</evidence>
<feature type="binding site" description="axial binding residue" evidence="9">
    <location>
        <position position="324"/>
    </location>
    <ligand>
        <name>heme</name>
        <dbReference type="ChEBI" id="CHEBI:30413"/>
    </ligand>
    <ligandPart>
        <name>Fe</name>
        <dbReference type="ChEBI" id="CHEBI:18248"/>
    </ligandPart>
</feature>
<evidence type="ECO:0000256" key="9">
    <source>
        <dbReference type="PIRSR" id="PIRSR602401-1"/>
    </source>
</evidence>
<dbReference type="Pfam" id="PF00067">
    <property type="entry name" value="p450"/>
    <property type="match status" value="1"/>
</dbReference>
<dbReference type="EMBL" id="SGPK01000124">
    <property type="protein sequence ID" value="THH07845.1"/>
    <property type="molecule type" value="Genomic_DNA"/>
</dbReference>
<dbReference type="GO" id="GO:0020037">
    <property type="term" value="F:heme binding"/>
    <property type="evidence" value="ECO:0007669"/>
    <property type="project" value="InterPro"/>
</dbReference>
<accession>A0A4S4L8S3</accession>
<evidence type="ECO:0000256" key="4">
    <source>
        <dbReference type="ARBA" id="ARBA00022617"/>
    </source>
</evidence>
<dbReference type="OrthoDB" id="3255500at2759"/>
<dbReference type="PROSITE" id="PS00086">
    <property type="entry name" value="CYTOCHROME_P450"/>
    <property type="match status" value="1"/>
</dbReference>
<dbReference type="GO" id="GO:0016705">
    <property type="term" value="F:oxidoreductase activity, acting on paired donors, with incorporation or reduction of molecular oxygen"/>
    <property type="evidence" value="ECO:0007669"/>
    <property type="project" value="InterPro"/>
</dbReference>
<keyword evidence="4 9" id="KW-0349">Heme</keyword>
<evidence type="ECO:0000256" key="5">
    <source>
        <dbReference type="ARBA" id="ARBA00022723"/>
    </source>
</evidence>
<dbReference type="InterPro" id="IPR001128">
    <property type="entry name" value="Cyt_P450"/>
</dbReference>
<sequence length="370" mass="40917">MLLSWVKTFGDVIYINIFGRPVIVLNKVEHAIELMDKQGAAYSDRPRMVYLNEIFSASMILTVNYGYEVEPGEDPLVKLFEGSDATIARPGSPGATLVDFFSLLRFVPPFLPGGKFTKLSGQARGALKMMLNKPFDAVIEQRAAGVASHSLLALMLDKYEQNGQVDQSQLKAIKEVSGTMYRAGAGTTSALLRSFVHAMVLNPVVARMGQAEIDCIIGNERLPAFEDKGLLPYIDYILKELLRWKPPIPLGIAHRAIHDGEIAGKHIPKGSLIIPNIGYMMSDERNYEDPGRFFPERFMSDVSGTENTVLDPSSAVFGFGRRICPGRHFAEASLWLAIANMLAVFDILPVLDNDGHEVLPENKFTEGLTW</sequence>
<dbReference type="InterPro" id="IPR050364">
    <property type="entry name" value="Cytochrome_P450_fung"/>
</dbReference>
<dbReference type="PANTHER" id="PTHR46300:SF5">
    <property type="entry name" value="CYTOCHROME P450"/>
    <property type="match status" value="1"/>
</dbReference>
<keyword evidence="5 9" id="KW-0479">Metal-binding</keyword>
<keyword evidence="12" id="KW-1185">Reference proteome</keyword>
<keyword evidence="8 10" id="KW-0503">Monooxygenase</keyword>
<gene>
    <name evidence="11" type="ORF">EW145_g3103</name>
</gene>
<evidence type="ECO:0000256" key="10">
    <source>
        <dbReference type="RuleBase" id="RU000461"/>
    </source>
</evidence>
<dbReference type="AlphaFoldDB" id="A0A4S4L8S3"/>
<comment type="pathway">
    <text evidence="2">Secondary metabolite biosynthesis.</text>
</comment>
<dbReference type="SUPFAM" id="SSF48264">
    <property type="entry name" value="Cytochrome P450"/>
    <property type="match status" value="1"/>
</dbReference>
<evidence type="ECO:0000256" key="7">
    <source>
        <dbReference type="ARBA" id="ARBA00023004"/>
    </source>
</evidence>
<dbReference type="PANTHER" id="PTHR46300">
    <property type="entry name" value="P450, PUTATIVE (EUROFUNG)-RELATED-RELATED"/>
    <property type="match status" value="1"/>
</dbReference>
<evidence type="ECO:0000256" key="8">
    <source>
        <dbReference type="ARBA" id="ARBA00023033"/>
    </source>
</evidence>
<comment type="similarity">
    <text evidence="3 10">Belongs to the cytochrome P450 family.</text>
</comment>
<evidence type="ECO:0008006" key="13">
    <source>
        <dbReference type="Google" id="ProtNLM"/>
    </source>
</evidence>
<protein>
    <recommendedName>
        <fullName evidence="13">Cytochrome P450</fullName>
    </recommendedName>
</protein>
<dbReference type="InterPro" id="IPR002401">
    <property type="entry name" value="Cyt_P450_E_grp-I"/>
</dbReference>
<dbReference type="InterPro" id="IPR017972">
    <property type="entry name" value="Cyt_P450_CS"/>
</dbReference>
<evidence type="ECO:0000256" key="3">
    <source>
        <dbReference type="ARBA" id="ARBA00010617"/>
    </source>
</evidence>